<keyword evidence="6 11" id="KW-0067">ATP-binding</keyword>
<feature type="domain" description="Rhodanese" evidence="12">
    <location>
        <begin position="397"/>
        <end position="471"/>
    </location>
</feature>
<dbReference type="SUPFAM" id="SSF52821">
    <property type="entry name" value="Rhodanese/Cell cycle control phosphatase"/>
    <property type="match status" value="1"/>
</dbReference>
<comment type="catalytic activity">
    <reaction evidence="11">
        <text>[ThiS sulfur-carrier protein]-C-terminal Gly-Gly-AMP + S-sulfanyl-L-cysteinyl-[cysteine desulfurase] + AH2 = [ThiS sulfur-carrier protein]-C-terminal-Gly-aminoethanethioate + L-cysteinyl-[cysteine desulfurase] + A + AMP + 2 H(+)</text>
        <dbReference type="Rhea" id="RHEA:43340"/>
        <dbReference type="Rhea" id="RHEA-COMP:12157"/>
        <dbReference type="Rhea" id="RHEA-COMP:12158"/>
        <dbReference type="Rhea" id="RHEA-COMP:12910"/>
        <dbReference type="Rhea" id="RHEA-COMP:19908"/>
        <dbReference type="ChEBI" id="CHEBI:13193"/>
        <dbReference type="ChEBI" id="CHEBI:15378"/>
        <dbReference type="ChEBI" id="CHEBI:17499"/>
        <dbReference type="ChEBI" id="CHEBI:29950"/>
        <dbReference type="ChEBI" id="CHEBI:61963"/>
        <dbReference type="ChEBI" id="CHEBI:90618"/>
        <dbReference type="ChEBI" id="CHEBI:232372"/>
        <dbReference type="ChEBI" id="CHEBI:456215"/>
    </reaction>
</comment>
<dbReference type="GO" id="GO:0004810">
    <property type="term" value="F:CCA tRNA nucleotidyltransferase activity"/>
    <property type="evidence" value="ECO:0007669"/>
    <property type="project" value="InterPro"/>
</dbReference>
<dbReference type="GO" id="GO:0005829">
    <property type="term" value="C:cytosol"/>
    <property type="evidence" value="ECO:0007669"/>
    <property type="project" value="TreeGrafter"/>
</dbReference>
<keyword evidence="4 11" id="KW-0808">Transferase</keyword>
<comment type="subcellular location">
    <subcellularLocation>
        <location evidence="1 11">Cytoplasm</location>
    </subcellularLocation>
</comment>
<keyword evidence="3 11" id="KW-0820">tRNA-binding</keyword>
<dbReference type="HOGENOM" id="CLU_037952_4_1_2"/>
<comment type="similarity">
    <text evidence="11">Belongs to the ThiI family.</text>
</comment>
<dbReference type="PROSITE" id="PS50206">
    <property type="entry name" value="RHODANESE_3"/>
    <property type="match status" value="1"/>
</dbReference>
<dbReference type="SUPFAM" id="SSF52402">
    <property type="entry name" value="Adenine nucleotide alpha hydrolases-like"/>
    <property type="match status" value="1"/>
</dbReference>
<evidence type="ECO:0000256" key="8">
    <source>
        <dbReference type="ARBA" id="ARBA00022977"/>
    </source>
</evidence>
<keyword evidence="10" id="KW-0676">Redox-active center</keyword>
<evidence type="ECO:0000256" key="3">
    <source>
        <dbReference type="ARBA" id="ARBA00022555"/>
    </source>
</evidence>
<dbReference type="CDD" id="cd01712">
    <property type="entry name" value="PPase_ThiI"/>
    <property type="match status" value="1"/>
</dbReference>
<dbReference type="PANTHER" id="PTHR43209">
    <property type="entry name" value="TRNA SULFURTRANSFERASE"/>
    <property type="match status" value="1"/>
</dbReference>
<evidence type="ECO:0000256" key="7">
    <source>
        <dbReference type="ARBA" id="ARBA00022884"/>
    </source>
</evidence>
<evidence type="ECO:0000256" key="2">
    <source>
        <dbReference type="ARBA" id="ARBA00022490"/>
    </source>
</evidence>
<dbReference type="STRING" id="384616.Pisl_0972"/>
<gene>
    <name evidence="11" type="primary">thiI</name>
    <name evidence="14" type="ordered locus">Pisl_0972</name>
</gene>
<feature type="binding site" evidence="11">
    <location>
        <position position="258"/>
    </location>
    <ligand>
        <name>ATP</name>
        <dbReference type="ChEBI" id="CHEBI:30616"/>
    </ligand>
</feature>
<keyword evidence="2 11" id="KW-0963">Cytoplasm</keyword>
<dbReference type="NCBIfam" id="TIGR00342">
    <property type="entry name" value="tRNA uracil 4-sulfurtransferase ThiI"/>
    <property type="match status" value="1"/>
</dbReference>
<dbReference type="UniPathway" id="UPA00060"/>
<evidence type="ECO:0000313" key="14">
    <source>
        <dbReference type="EMBL" id="ABL88148.1"/>
    </source>
</evidence>
<keyword evidence="7 11" id="KW-0694">RNA-binding</keyword>
<dbReference type="EMBL" id="CP000504">
    <property type="protein sequence ID" value="ABL88148.1"/>
    <property type="molecule type" value="Genomic_DNA"/>
</dbReference>
<dbReference type="InterPro" id="IPR050102">
    <property type="entry name" value="tRNA_sulfurtransferase_ThiI"/>
</dbReference>
<evidence type="ECO:0000256" key="11">
    <source>
        <dbReference type="HAMAP-Rule" id="MF_00021"/>
    </source>
</evidence>
<evidence type="ECO:0000256" key="6">
    <source>
        <dbReference type="ARBA" id="ARBA00022840"/>
    </source>
</evidence>
<keyword evidence="5 11" id="KW-0547">Nucleotide-binding</keyword>
<dbReference type="Proteomes" id="UP000002595">
    <property type="component" value="Chromosome"/>
</dbReference>
<dbReference type="AlphaFoldDB" id="A1RT66"/>
<feature type="binding site" evidence="11">
    <location>
        <position position="289"/>
    </location>
    <ligand>
        <name>ATP</name>
        <dbReference type="ChEBI" id="CHEBI:30616"/>
    </ligand>
</feature>
<dbReference type="InterPro" id="IPR020536">
    <property type="entry name" value="ThiI_AANH"/>
</dbReference>
<dbReference type="Gene3D" id="3.40.250.10">
    <property type="entry name" value="Rhodanese-like domain"/>
    <property type="match status" value="1"/>
</dbReference>
<dbReference type="Pfam" id="PF02926">
    <property type="entry name" value="THUMP"/>
    <property type="match status" value="1"/>
</dbReference>
<dbReference type="InterPro" id="IPR054173">
    <property type="entry name" value="ThiI_fer"/>
</dbReference>
<dbReference type="GO" id="GO:0000049">
    <property type="term" value="F:tRNA binding"/>
    <property type="evidence" value="ECO:0007669"/>
    <property type="project" value="UniProtKB-UniRule"/>
</dbReference>
<dbReference type="Pfam" id="PF00581">
    <property type="entry name" value="Rhodanese"/>
    <property type="match status" value="1"/>
</dbReference>
<dbReference type="CDD" id="cd00158">
    <property type="entry name" value="RHOD"/>
    <property type="match status" value="1"/>
</dbReference>
<dbReference type="EC" id="2.8.1.4" evidence="11"/>
<evidence type="ECO:0000259" key="12">
    <source>
        <dbReference type="PROSITE" id="PS50206"/>
    </source>
</evidence>
<keyword evidence="8 11" id="KW-0784">Thiamine biosynthesis</keyword>
<evidence type="ECO:0000256" key="4">
    <source>
        <dbReference type="ARBA" id="ARBA00022679"/>
    </source>
</evidence>
<dbReference type="InterPro" id="IPR014729">
    <property type="entry name" value="Rossmann-like_a/b/a_fold"/>
</dbReference>
<dbReference type="eggNOG" id="arCOG00038">
    <property type="taxonomic scope" value="Archaea"/>
</dbReference>
<accession>A1RT66</accession>
<feature type="active site" description="Cysteine persulfide intermediate" evidence="11">
    <location>
        <position position="445"/>
    </location>
</feature>
<dbReference type="GO" id="GO:0005524">
    <property type="term" value="F:ATP binding"/>
    <property type="evidence" value="ECO:0007669"/>
    <property type="project" value="UniProtKB-UniRule"/>
</dbReference>
<dbReference type="PANTHER" id="PTHR43209:SF1">
    <property type="entry name" value="TRNA SULFURTRANSFERASE"/>
    <property type="match status" value="1"/>
</dbReference>
<comment type="catalytic activity">
    <reaction evidence="11">
        <text>[ThiI sulfur-carrier protein]-S-sulfanyl-L-cysteine + a uridine in tRNA + 2 reduced [2Fe-2S]-[ferredoxin] + ATP + H(+) = [ThiI sulfur-carrier protein]-L-cysteine + a 4-thiouridine in tRNA + 2 oxidized [2Fe-2S]-[ferredoxin] + AMP + diphosphate</text>
        <dbReference type="Rhea" id="RHEA:24176"/>
        <dbReference type="Rhea" id="RHEA-COMP:10000"/>
        <dbReference type="Rhea" id="RHEA-COMP:10001"/>
        <dbReference type="Rhea" id="RHEA-COMP:13337"/>
        <dbReference type="Rhea" id="RHEA-COMP:13338"/>
        <dbReference type="Rhea" id="RHEA-COMP:13339"/>
        <dbReference type="Rhea" id="RHEA-COMP:13340"/>
        <dbReference type="ChEBI" id="CHEBI:15378"/>
        <dbReference type="ChEBI" id="CHEBI:29950"/>
        <dbReference type="ChEBI" id="CHEBI:30616"/>
        <dbReference type="ChEBI" id="CHEBI:33019"/>
        <dbReference type="ChEBI" id="CHEBI:33737"/>
        <dbReference type="ChEBI" id="CHEBI:33738"/>
        <dbReference type="ChEBI" id="CHEBI:61963"/>
        <dbReference type="ChEBI" id="CHEBI:65315"/>
        <dbReference type="ChEBI" id="CHEBI:136798"/>
        <dbReference type="ChEBI" id="CHEBI:456215"/>
        <dbReference type="EC" id="2.8.1.4"/>
    </reaction>
</comment>
<sequence>MERVLIVRVGELTIKRGKTRVEMERLLLRAAKEAATECGNVRFVREPGRIYALGDIDCLRNKLSRVFGVKSVSPAYVIIFEKIEDIVDAALKLWGSAVAGRKFAVRVHRVGEHSFTSRDIAIAVGAVLTKAGGKVDLENPEVELFIEVRNNRAFLYTEVIEGPGGLPIGSEGKVLALVSGGIDSPVAAWMMMRRGAHVDVFYCNLGGTFVARLVVEVIKRLLSWSYGYNARVVITDCAPIGRTIRRNVKEELWNIAFKRALYLTARKVADIVRATALVTGESLGQVSSQTLQALAAVERGLDIPVMRPLVGMDKDEIIQLARKIGTYELSIKIPEYCAIFSKRPKKWATREEIEEIDLAIYDAVIEVVKNIKIVKKRELDSYIASLSPPQDIEIESLPPDAVLIDLRDQKSFQKWHLPGALRADPDDVLTLVDRLGHDKTYVFYCYSGGLSLDVAESLRKFGVKAYSLKLRK</sequence>
<dbReference type="Pfam" id="PF02568">
    <property type="entry name" value="ThiI"/>
    <property type="match status" value="1"/>
</dbReference>
<dbReference type="HAMAP" id="MF_00021">
    <property type="entry name" value="ThiI"/>
    <property type="match status" value="1"/>
</dbReference>
<dbReference type="GO" id="GO:0009229">
    <property type="term" value="P:thiamine diphosphate biosynthetic process"/>
    <property type="evidence" value="ECO:0007669"/>
    <property type="project" value="UniProtKB-UniRule"/>
</dbReference>
<dbReference type="SMART" id="SM00450">
    <property type="entry name" value="RHOD"/>
    <property type="match status" value="1"/>
</dbReference>
<dbReference type="GO" id="GO:0140741">
    <property type="term" value="F:tRNA-uracil-4 sulfurtransferase activity"/>
    <property type="evidence" value="ECO:0007669"/>
    <property type="project" value="UniProtKB-EC"/>
</dbReference>
<dbReference type="Pfam" id="PF22025">
    <property type="entry name" value="ThiI_fer"/>
    <property type="match status" value="1"/>
</dbReference>
<dbReference type="OrthoDB" id="372227at2157"/>
<dbReference type="InterPro" id="IPR003720">
    <property type="entry name" value="tRNA_STrfase"/>
</dbReference>
<dbReference type="PROSITE" id="PS51165">
    <property type="entry name" value="THUMP"/>
    <property type="match status" value="1"/>
</dbReference>
<evidence type="ECO:0000259" key="13">
    <source>
        <dbReference type="PROSITE" id="PS51165"/>
    </source>
</evidence>
<dbReference type="eggNOG" id="arCOG02021">
    <property type="taxonomic scope" value="Archaea"/>
</dbReference>
<keyword evidence="9" id="KW-1015">Disulfide bond</keyword>
<feature type="binding site" evidence="11">
    <location>
        <begin position="177"/>
        <end position="178"/>
    </location>
    <ligand>
        <name>ATP</name>
        <dbReference type="ChEBI" id="CHEBI:30616"/>
    </ligand>
</feature>
<dbReference type="Gene3D" id="3.30.2130.30">
    <property type="match status" value="1"/>
</dbReference>
<dbReference type="Gene3D" id="3.40.50.620">
    <property type="entry name" value="HUPs"/>
    <property type="match status" value="1"/>
</dbReference>
<dbReference type="InterPro" id="IPR001763">
    <property type="entry name" value="Rhodanese-like_dom"/>
</dbReference>
<keyword evidence="15" id="KW-1185">Reference proteome</keyword>
<dbReference type="InterPro" id="IPR049961">
    <property type="entry name" value="ThiI_N"/>
</dbReference>
<evidence type="ECO:0000256" key="1">
    <source>
        <dbReference type="ARBA" id="ARBA00004496"/>
    </source>
</evidence>
<evidence type="ECO:0000256" key="5">
    <source>
        <dbReference type="ARBA" id="ARBA00022741"/>
    </source>
</evidence>
<dbReference type="SMART" id="SM00981">
    <property type="entry name" value="THUMP"/>
    <property type="match status" value="1"/>
</dbReference>
<protein>
    <recommendedName>
        <fullName evidence="11">tRNA sulfurtransferase</fullName>
        <ecNumber evidence="11">2.8.1.4</ecNumber>
    </recommendedName>
    <alternativeName>
        <fullName evidence="11">Sulfur carrier protein ThiS sulfurtransferase</fullName>
    </alternativeName>
    <alternativeName>
        <fullName evidence="11">Thiamine biosynthesis protein ThiI</fullName>
    </alternativeName>
    <alternativeName>
        <fullName evidence="11">tRNA 4-thiouridine synthase</fullName>
    </alternativeName>
</protein>
<dbReference type="GO" id="GO:0009228">
    <property type="term" value="P:thiamine biosynthetic process"/>
    <property type="evidence" value="ECO:0007669"/>
    <property type="project" value="UniProtKB-KW"/>
</dbReference>
<reference evidence="14" key="1">
    <citation type="submission" date="2006-12" db="EMBL/GenBank/DDBJ databases">
        <title>Complete sequence of Pyrobaculum islandicum DSM 4184.</title>
        <authorList>
            <person name="Copeland A."/>
            <person name="Lucas S."/>
            <person name="Lapidus A."/>
            <person name="Barry K."/>
            <person name="Detter J.C."/>
            <person name="Glavina del Rio T."/>
            <person name="Dalin E."/>
            <person name="Tice H."/>
            <person name="Pitluck S."/>
            <person name="Meincke L."/>
            <person name="Brettin T."/>
            <person name="Bruce D."/>
            <person name="Han C."/>
            <person name="Tapia R."/>
            <person name="Gilna P."/>
            <person name="Schmutz J."/>
            <person name="Larimer F."/>
            <person name="Land M."/>
            <person name="Hauser L."/>
            <person name="Kyrpides N."/>
            <person name="Mikhailova N."/>
            <person name="Cozen A.E."/>
            <person name="Fitz-Gibbon S.T."/>
            <person name="House C.H."/>
            <person name="Saltikov C."/>
            <person name="Lowe T."/>
            <person name="Richardson P."/>
        </authorList>
    </citation>
    <scope>NUCLEOTIDE SEQUENCE [LARGE SCALE GENOMIC DNA]</scope>
    <source>
        <strain evidence="14">DSM 4184</strain>
    </source>
</reference>
<evidence type="ECO:0000256" key="10">
    <source>
        <dbReference type="ARBA" id="ARBA00023284"/>
    </source>
</evidence>
<proteinExistence type="inferred from homology"/>
<dbReference type="SUPFAM" id="SSF143437">
    <property type="entry name" value="THUMP domain-like"/>
    <property type="match status" value="1"/>
</dbReference>
<comment type="function">
    <text evidence="11">Catalyzes the ATP-dependent transfer of a sulfur to tRNA to produce 4-thiouridine in position 8 of tRNAs, which functions as a near-UV photosensor. Also catalyzes the transfer of sulfur to the sulfur carrier protein ThiS, forming ThiS-thiocarboxylate. This is a step in the synthesis of thiazole, in the thiamine biosynthesis pathway. The sulfur is donated as persulfide by IscS.</text>
</comment>
<organism evidence="14 15">
    <name type="scientific">Pyrobaculum islandicum (strain DSM 4184 / JCM 9189 / GEO3)</name>
    <dbReference type="NCBI Taxonomy" id="384616"/>
    <lineage>
        <taxon>Archaea</taxon>
        <taxon>Thermoproteota</taxon>
        <taxon>Thermoprotei</taxon>
        <taxon>Thermoproteales</taxon>
        <taxon>Thermoproteaceae</taxon>
        <taxon>Pyrobaculum</taxon>
    </lineage>
</organism>
<evidence type="ECO:0000256" key="9">
    <source>
        <dbReference type="ARBA" id="ARBA00023157"/>
    </source>
</evidence>
<dbReference type="GeneID" id="4617292"/>
<dbReference type="RefSeq" id="WP_011762723.1">
    <property type="nucleotide sequence ID" value="NC_008701.1"/>
</dbReference>
<comment type="caution">
    <text evidence="11">Lacks conserved residue(s) required for the propagation of feature annotation.</text>
</comment>
<name>A1RT66_PYRIL</name>
<feature type="domain" description="THUMP" evidence="13">
    <location>
        <begin position="57"/>
        <end position="159"/>
    </location>
</feature>
<feature type="binding site" evidence="11">
    <location>
        <position position="280"/>
    </location>
    <ligand>
        <name>ATP</name>
        <dbReference type="ChEBI" id="CHEBI:30616"/>
    </ligand>
</feature>
<comment type="pathway">
    <text evidence="11">Cofactor biosynthesis; thiamine diphosphate biosynthesis.</text>
</comment>
<dbReference type="InterPro" id="IPR036873">
    <property type="entry name" value="Rhodanese-like_dom_sf"/>
</dbReference>
<dbReference type="KEGG" id="pis:Pisl_0972"/>
<evidence type="ECO:0000313" key="15">
    <source>
        <dbReference type="Proteomes" id="UP000002595"/>
    </source>
</evidence>
<dbReference type="InterPro" id="IPR004114">
    <property type="entry name" value="THUMP_dom"/>
</dbReference>
<dbReference type="CDD" id="cd11716">
    <property type="entry name" value="THUMP_ThiI"/>
    <property type="match status" value="1"/>
</dbReference>
<dbReference type="GO" id="GO:0052837">
    <property type="term" value="P:thiazole biosynthetic process"/>
    <property type="evidence" value="ECO:0007669"/>
    <property type="project" value="TreeGrafter"/>
</dbReference>
<dbReference type="GO" id="GO:0002937">
    <property type="term" value="P:tRNA 4-thiouridine biosynthesis"/>
    <property type="evidence" value="ECO:0007669"/>
    <property type="project" value="TreeGrafter"/>
</dbReference>
<dbReference type="InterPro" id="IPR049962">
    <property type="entry name" value="THUMP_ThiI"/>
</dbReference>